<comment type="caution">
    <text evidence="6">The sequence shown here is derived from an EMBL/GenBank/DDBJ whole genome shotgun (WGS) entry which is preliminary data.</text>
</comment>
<gene>
    <name evidence="6" type="ORF">QBC46DRAFT_374239</name>
</gene>
<evidence type="ECO:0000256" key="3">
    <source>
        <dbReference type="PIRSR" id="PIRSR001221-1"/>
    </source>
</evidence>
<feature type="binding site" evidence="4">
    <location>
        <position position="194"/>
    </location>
    <ligand>
        <name>substrate</name>
    </ligand>
</feature>
<dbReference type="AlphaFoldDB" id="A0AAN6NGH0"/>
<dbReference type="PANTHER" id="PTHR46072:SF8">
    <property type="entry name" value="AMIDASE DOMAIN-CONTAINING PROTEIN"/>
    <property type="match status" value="1"/>
</dbReference>
<evidence type="ECO:0000259" key="5">
    <source>
        <dbReference type="Pfam" id="PF01425"/>
    </source>
</evidence>
<evidence type="ECO:0000256" key="2">
    <source>
        <dbReference type="ARBA" id="ARBA00022801"/>
    </source>
</evidence>
<dbReference type="PANTHER" id="PTHR46072">
    <property type="entry name" value="AMIDASE-RELATED-RELATED"/>
    <property type="match status" value="1"/>
</dbReference>
<name>A0AAN6NGH0_9PEZI</name>
<organism evidence="6 7">
    <name type="scientific">Diplogelasinospora grovesii</name>
    <dbReference type="NCBI Taxonomy" id="303347"/>
    <lineage>
        <taxon>Eukaryota</taxon>
        <taxon>Fungi</taxon>
        <taxon>Dikarya</taxon>
        <taxon>Ascomycota</taxon>
        <taxon>Pezizomycotina</taxon>
        <taxon>Sordariomycetes</taxon>
        <taxon>Sordariomycetidae</taxon>
        <taxon>Sordariales</taxon>
        <taxon>Diplogelasinosporaceae</taxon>
        <taxon>Diplogelasinospora</taxon>
    </lineage>
</organism>
<reference evidence="7" key="1">
    <citation type="journal article" date="2023" name="Mol. Phylogenet. Evol.">
        <title>Genome-scale phylogeny and comparative genomics of the fungal order Sordariales.</title>
        <authorList>
            <person name="Hensen N."/>
            <person name="Bonometti L."/>
            <person name="Westerberg I."/>
            <person name="Brannstrom I.O."/>
            <person name="Guillou S."/>
            <person name="Cros-Aarteil S."/>
            <person name="Calhoun S."/>
            <person name="Haridas S."/>
            <person name="Kuo A."/>
            <person name="Mondo S."/>
            <person name="Pangilinan J."/>
            <person name="Riley R."/>
            <person name="LaButti K."/>
            <person name="Andreopoulos B."/>
            <person name="Lipzen A."/>
            <person name="Chen C."/>
            <person name="Yan M."/>
            <person name="Daum C."/>
            <person name="Ng V."/>
            <person name="Clum A."/>
            <person name="Steindorff A."/>
            <person name="Ohm R.A."/>
            <person name="Martin F."/>
            <person name="Silar P."/>
            <person name="Natvig D.O."/>
            <person name="Lalanne C."/>
            <person name="Gautier V."/>
            <person name="Ament-Velasquez S.L."/>
            <person name="Kruys A."/>
            <person name="Hutchinson M.I."/>
            <person name="Powell A.J."/>
            <person name="Barry K."/>
            <person name="Miller A.N."/>
            <person name="Grigoriev I.V."/>
            <person name="Debuchy R."/>
            <person name="Gladieux P."/>
            <person name="Hiltunen Thoren M."/>
            <person name="Johannesson H."/>
        </authorList>
    </citation>
    <scope>NUCLEOTIDE SEQUENCE [LARGE SCALE GENOMIC DNA]</scope>
    <source>
        <strain evidence="7">CBS 340.73</strain>
    </source>
</reference>
<evidence type="ECO:0000256" key="1">
    <source>
        <dbReference type="ARBA" id="ARBA00009199"/>
    </source>
</evidence>
<dbReference type="EMBL" id="MU853759">
    <property type="protein sequence ID" value="KAK3944398.1"/>
    <property type="molecule type" value="Genomic_DNA"/>
</dbReference>
<dbReference type="Gene3D" id="3.90.1300.10">
    <property type="entry name" value="Amidase signature (AS) domain"/>
    <property type="match status" value="1"/>
</dbReference>
<sequence>MRVYSVSWQDRAAEKRASTLAKIPSEWRLSPTELDLASKQRDLTGPFIEGFLDPTEVSIIHMDSVPIVNAIKSGELSALKVTTAFCKTAAIAHQINNCLHEIFFDQAIERAKELDRFLATNNQPVGALHGLPISLKDQFHVKGVDTTMGYIGHIGGNMGISDPLDVNKIESQITKELLSQGAVLYCKTSLPQTLLLGETVNNLIGRTLNPHNQNLSCGGSSGGEGALQALRGSTLGVGTDIGGSVRIPAAFCGIFSLKPTPERISYRDMANTDPGQNTYRSTVGFLSTSLGGLELGLQSVLSTRPWIRDPAVVPIPYRQDVIDDILSRANLDNGTATGGRPLKLGILWTDGVAEPHPPVRRGLQMVAEAVRRAGHKLVDWNPPSQRTAKRVHVSFLYADGAHDVHKHLDLSGEPLIPNLEKSFKLRDPIPLLEYQDLTLRGLDYEIKYAEYWNSTAEDDGDMVDAVIMPVAPHAAVIPGKYYHTGYTEAINLLNYSAAVIPVTKADKNIDVVDPTYKPVDDFDRMNWDAYDPEIYEGGPVGVQIVARKYEEEKVLAIATVVHAALTAFKKEGRVGEKFKIANRL</sequence>
<feature type="active site" description="Charge relay system" evidence="3">
    <location>
        <position position="220"/>
    </location>
</feature>
<feature type="binding site" evidence="4">
    <location>
        <position position="220"/>
    </location>
    <ligand>
        <name>substrate</name>
    </ligand>
</feature>
<feature type="binding site" evidence="4">
    <location>
        <begin position="241"/>
        <end position="244"/>
    </location>
    <ligand>
        <name>substrate</name>
    </ligand>
</feature>
<evidence type="ECO:0000256" key="4">
    <source>
        <dbReference type="PIRSR" id="PIRSR001221-2"/>
    </source>
</evidence>
<proteinExistence type="inferred from homology"/>
<dbReference type="InterPro" id="IPR036928">
    <property type="entry name" value="AS_sf"/>
</dbReference>
<keyword evidence="7" id="KW-1185">Reference proteome</keyword>
<dbReference type="Proteomes" id="UP001303473">
    <property type="component" value="Unassembled WGS sequence"/>
</dbReference>
<evidence type="ECO:0000313" key="6">
    <source>
        <dbReference type="EMBL" id="KAK3944398.1"/>
    </source>
</evidence>
<dbReference type="GO" id="GO:0016787">
    <property type="term" value="F:hydrolase activity"/>
    <property type="evidence" value="ECO:0007669"/>
    <property type="project" value="UniProtKB-KW"/>
</dbReference>
<comment type="similarity">
    <text evidence="1">Belongs to the amidase family.</text>
</comment>
<evidence type="ECO:0000313" key="7">
    <source>
        <dbReference type="Proteomes" id="UP001303473"/>
    </source>
</evidence>
<protein>
    <submittedName>
        <fullName evidence="6">Acetamidase</fullName>
    </submittedName>
</protein>
<accession>A0AAN6NGH0</accession>
<feature type="active site" description="Acyl-ester intermediate" evidence="3">
    <location>
        <position position="244"/>
    </location>
</feature>
<dbReference type="InterPro" id="IPR023631">
    <property type="entry name" value="Amidase_dom"/>
</dbReference>
<dbReference type="Pfam" id="PF01425">
    <property type="entry name" value="Amidase"/>
    <property type="match status" value="1"/>
</dbReference>
<dbReference type="PIRSF" id="PIRSF001221">
    <property type="entry name" value="Amidase_fungi"/>
    <property type="match status" value="1"/>
</dbReference>
<feature type="active site" description="Charge relay system" evidence="3">
    <location>
        <position position="136"/>
    </location>
</feature>
<keyword evidence="2" id="KW-0378">Hydrolase</keyword>
<dbReference type="SUPFAM" id="SSF75304">
    <property type="entry name" value="Amidase signature (AS) enzymes"/>
    <property type="match status" value="1"/>
</dbReference>
<feature type="domain" description="Amidase" evidence="5">
    <location>
        <begin position="81"/>
        <end position="555"/>
    </location>
</feature>